<gene>
    <name evidence="2" type="ORF">DFR42_110146</name>
</gene>
<comment type="caution">
    <text evidence="2">The sequence shown here is derived from an EMBL/GenBank/DDBJ whole genome shotgun (WGS) entry which is preliminary data.</text>
</comment>
<organism evidence="2 3">
    <name type="scientific">Undibacterium pigrum</name>
    <dbReference type="NCBI Taxonomy" id="401470"/>
    <lineage>
        <taxon>Bacteria</taxon>
        <taxon>Pseudomonadati</taxon>
        <taxon>Pseudomonadota</taxon>
        <taxon>Betaproteobacteria</taxon>
        <taxon>Burkholderiales</taxon>
        <taxon>Oxalobacteraceae</taxon>
        <taxon>Undibacterium</taxon>
    </lineage>
</organism>
<dbReference type="AlphaFoldDB" id="A0A318IZ82"/>
<dbReference type="Gene3D" id="3.40.1580.10">
    <property type="entry name" value="SMI1/KNR4-like"/>
    <property type="match status" value="1"/>
</dbReference>
<feature type="domain" description="Knr4/Smi1-like" evidence="1">
    <location>
        <begin position="68"/>
        <end position="190"/>
    </location>
</feature>
<dbReference type="Pfam" id="PF09346">
    <property type="entry name" value="SMI1_KNR4"/>
    <property type="match status" value="1"/>
</dbReference>
<dbReference type="Proteomes" id="UP000247792">
    <property type="component" value="Unassembled WGS sequence"/>
</dbReference>
<dbReference type="SUPFAM" id="SSF160631">
    <property type="entry name" value="SMI1/KNR4-like"/>
    <property type="match status" value="1"/>
</dbReference>
<protein>
    <submittedName>
        <fullName evidence="2">SMI1/KNR4 family protein SUKH-1</fullName>
    </submittedName>
</protein>
<name>A0A318IZ82_9BURK</name>
<proteinExistence type="predicted"/>
<sequence>MPASHLTIANKNTMQDEVNTDDWPPSGCPGLNWPVLSATYTRSDWYRAVIIAYAALWEGHVSQARFAPVSEADLLDLEARLSCTLPAGLKAYHREFGALSLAEKLCSISPAGDTPIQPLLEAYPGVVDLLEHEDEQVMELFEDMIVFGDYLGNGNMFCFDRESGNVFYFDHDDGSMLNPFFTSVEEYLDALMIRCLAEIHEDEDAGLDLLAQRYGSELVRKWLY</sequence>
<evidence type="ECO:0000313" key="3">
    <source>
        <dbReference type="Proteomes" id="UP000247792"/>
    </source>
</evidence>
<evidence type="ECO:0000259" key="1">
    <source>
        <dbReference type="SMART" id="SM00860"/>
    </source>
</evidence>
<dbReference type="EMBL" id="QJKB01000010">
    <property type="protein sequence ID" value="PXX39780.1"/>
    <property type="molecule type" value="Genomic_DNA"/>
</dbReference>
<dbReference type="InterPro" id="IPR037883">
    <property type="entry name" value="Knr4/Smi1-like_sf"/>
</dbReference>
<reference evidence="2 3" key="1">
    <citation type="submission" date="2018-05" db="EMBL/GenBank/DDBJ databases">
        <title>Genomic Encyclopedia of Type Strains, Phase IV (KMG-IV): sequencing the most valuable type-strain genomes for metagenomic binning, comparative biology and taxonomic classification.</title>
        <authorList>
            <person name="Goeker M."/>
        </authorList>
    </citation>
    <scope>NUCLEOTIDE SEQUENCE [LARGE SCALE GENOMIC DNA]</scope>
    <source>
        <strain evidence="2 3">DSM 19792</strain>
    </source>
</reference>
<dbReference type="InterPro" id="IPR018958">
    <property type="entry name" value="Knr4/Smi1-like_dom"/>
</dbReference>
<dbReference type="SMART" id="SM00860">
    <property type="entry name" value="SMI1_KNR4"/>
    <property type="match status" value="1"/>
</dbReference>
<keyword evidence="3" id="KW-1185">Reference proteome</keyword>
<accession>A0A318IZ82</accession>
<evidence type="ECO:0000313" key="2">
    <source>
        <dbReference type="EMBL" id="PXX39780.1"/>
    </source>
</evidence>